<organismHost>
    <name type="scientific">Macaca</name>
    <name type="common">macaques</name>
    <dbReference type="NCBI Taxonomy" id="9539"/>
</organismHost>
<dbReference type="GO" id="GO:0019031">
    <property type="term" value="C:viral envelope"/>
    <property type="evidence" value="ECO:0007669"/>
    <property type="project" value="InterPro"/>
</dbReference>
<organism evidence="1">
    <name type="scientific">Simian hemorrhagic fever virus</name>
    <name type="common">SHFV</name>
    <dbReference type="NCBI Taxonomy" id="38143"/>
    <lineage>
        <taxon>Viruses</taxon>
        <taxon>Riboviria</taxon>
        <taxon>Orthornavirae</taxon>
        <taxon>Pisuviricota</taxon>
        <taxon>Pisoniviricetes</taxon>
        <taxon>Nidovirales</taxon>
        <taxon>Arnidovirineae</taxon>
        <taxon>Arteriviridae</taxon>
        <taxon>Simarterivirinae</taxon>
        <taxon>Deltaarterivirus</taxon>
        <taxon>Hedartevirus</taxon>
        <taxon>Deltaarterivirus hemfev</taxon>
    </lineage>
</organism>
<proteinExistence type="predicted"/>
<dbReference type="InterPro" id="IPR003412">
    <property type="entry name" value="Arteri_GP4"/>
</dbReference>
<accession>L0CQB6</accession>
<sequence>MHFRRSTSINYGAAHIYFCCAIGLVLGRVVSAVHSEHNTTCNGALIACLGHNRTVFSYWSVFNQIRKGIISETYQRPDYDPPAFAQILAYGEDCHEVALIGQILNAGEHVDIDIKGVELAFGLLAFSNCLITAFDLRMAGQYPYFVLNNKSEPMLCVNSSTHSSYSYEDIPTPWFISPGALRWLTIVCSGLAIIRAYG</sequence>
<dbReference type="EMBL" id="JX473848">
    <property type="protein sequence ID" value="AGA19093.1"/>
    <property type="molecule type" value="Genomic_RNA"/>
</dbReference>
<name>L0CQB6_SHFV</name>
<dbReference type="Pfam" id="PF02497">
    <property type="entry name" value="Arteri_GP4"/>
    <property type="match status" value="1"/>
</dbReference>
<evidence type="ECO:0000313" key="1">
    <source>
        <dbReference type="EMBL" id="AGA19093.1"/>
    </source>
</evidence>
<organismHost>
    <name type="scientific">Erythrocebus patas</name>
    <name type="common">Red guenon</name>
    <name type="synonym">Cercopithecus patas</name>
    <dbReference type="NCBI Taxonomy" id="9538"/>
</organismHost>
<protein>
    <submittedName>
        <fullName evidence="1">ORF3</fullName>
    </submittedName>
</protein>
<reference evidence="1" key="1">
    <citation type="journal article" date="2013" name="J. Virol.">
        <title>Exceptional simian hemorrhagic Fever virus diversity in a wild african primate community.</title>
        <authorList>
            <person name="Lauck M."/>
            <person name="Sibley S.D."/>
            <person name="Hyeroba D."/>
            <person name="Tumukunde A."/>
            <person name="Weny G."/>
            <person name="Chapman C.A."/>
            <person name="Ting N."/>
            <person name="Switzer W.M."/>
            <person name="Kuhn J.H."/>
            <person name="Friedrich T.C."/>
            <person name="O'Connor D.H."/>
            <person name="Goldberg T.L."/>
        </authorList>
    </citation>
    <scope>NUCLEOTIDE SEQUENCE</scope>
    <source>
        <strain evidence="1">Krtg11</strain>
    </source>
</reference>